<evidence type="ECO:0000259" key="4">
    <source>
        <dbReference type="Pfam" id="PF00890"/>
    </source>
</evidence>
<keyword evidence="1" id="KW-0285">Flavoprotein</keyword>
<dbReference type="Gene3D" id="3.90.700.10">
    <property type="entry name" value="Succinate dehydrogenase/fumarate reductase flavoprotein, catalytic domain"/>
    <property type="match status" value="1"/>
</dbReference>
<comment type="caution">
    <text evidence="5">The sequence shown here is derived from an EMBL/GenBank/DDBJ whole genome shotgun (WGS) entry which is preliminary data.</text>
</comment>
<feature type="region of interest" description="Disordered" evidence="3">
    <location>
        <begin position="115"/>
        <end position="214"/>
    </location>
</feature>
<evidence type="ECO:0000256" key="2">
    <source>
        <dbReference type="ARBA" id="ARBA00023002"/>
    </source>
</evidence>
<gene>
    <name evidence="5" type="ORF">N7530_010707</name>
</gene>
<keyword evidence="2" id="KW-0560">Oxidoreductase</keyword>
<name>A0A9X0BI33_9EURO</name>
<accession>A0A9X0BI33</accession>
<dbReference type="InterPro" id="IPR027477">
    <property type="entry name" value="Succ_DH/fumarate_Rdtase_cat_sf"/>
</dbReference>
<reference evidence="5" key="1">
    <citation type="submission" date="2022-12" db="EMBL/GenBank/DDBJ databases">
        <authorList>
            <person name="Petersen C."/>
        </authorList>
    </citation>
    <scope>NUCLEOTIDE SEQUENCE</scope>
    <source>
        <strain evidence="5">IBT 17660</strain>
    </source>
</reference>
<dbReference type="InterPro" id="IPR050315">
    <property type="entry name" value="FAD-oxidoreductase_2"/>
</dbReference>
<dbReference type="PANTHER" id="PTHR43400">
    <property type="entry name" value="FUMARATE REDUCTASE"/>
    <property type="match status" value="1"/>
</dbReference>
<dbReference type="SUPFAM" id="SSF56425">
    <property type="entry name" value="Succinate dehydrogenase/fumarate reductase flavoprotein, catalytic domain"/>
    <property type="match status" value="1"/>
</dbReference>
<keyword evidence="6" id="KW-1185">Reference proteome</keyword>
<feature type="compositionally biased region" description="Low complexity" evidence="3">
    <location>
        <begin position="188"/>
        <end position="203"/>
    </location>
</feature>
<dbReference type="Gene3D" id="3.50.50.60">
    <property type="entry name" value="FAD/NAD(P)-binding domain"/>
    <property type="match status" value="1"/>
</dbReference>
<dbReference type="AlphaFoldDB" id="A0A9X0BI33"/>
<dbReference type="InterPro" id="IPR036188">
    <property type="entry name" value="FAD/NAD-bd_sf"/>
</dbReference>
<reference evidence="5" key="2">
    <citation type="journal article" date="2023" name="IMA Fungus">
        <title>Comparative genomic study of the Penicillium genus elucidates a diverse pangenome and 15 lateral gene transfer events.</title>
        <authorList>
            <person name="Petersen C."/>
            <person name="Sorensen T."/>
            <person name="Nielsen M.R."/>
            <person name="Sondergaard T.E."/>
            <person name="Sorensen J.L."/>
            <person name="Fitzpatrick D.A."/>
            <person name="Frisvad J.C."/>
            <person name="Nielsen K.L."/>
        </authorList>
    </citation>
    <scope>NUCLEOTIDE SEQUENCE</scope>
    <source>
        <strain evidence="5">IBT 17660</strain>
    </source>
</reference>
<proteinExistence type="predicted"/>
<dbReference type="GO" id="GO:0016491">
    <property type="term" value="F:oxidoreductase activity"/>
    <property type="evidence" value="ECO:0007669"/>
    <property type="project" value="UniProtKB-KW"/>
</dbReference>
<dbReference type="EMBL" id="JAPWDO010000007">
    <property type="protein sequence ID" value="KAJ5462502.1"/>
    <property type="molecule type" value="Genomic_DNA"/>
</dbReference>
<feature type="region of interest" description="Disordered" evidence="3">
    <location>
        <begin position="252"/>
        <end position="339"/>
    </location>
</feature>
<protein>
    <recommendedName>
        <fullName evidence="4">FAD-dependent oxidoreductase 2 FAD-binding domain-containing protein</fullName>
    </recommendedName>
</protein>
<evidence type="ECO:0000313" key="6">
    <source>
        <dbReference type="Proteomes" id="UP001147760"/>
    </source>
</evidence>
<organism evidence="5 6">
    <name type="scientific">Penicillium desertorum</name>
    <dbReference type="NCBI Taxonomy" id="1303715"/>
    <lineage>
        <taxon>Eukaryota</taxon>
        <taxon>Fungi</taxon>
        <taxon>Dikarya</taxon>
        <taxon>Ascomycota</taxon>
        <taxon>Pezizomycotina</taxon>
        <taxon>Eurotiomycetes</taxon>
        <taxon>Eurotiomycetidae</taxon>
        <taxon>Eurotiales</taxon>
        <taxon>Aspergillaceae</taxon>
        <taxon>Penicillium</taxon>
    </lineage>
</organism>
<dbReference type="PANTHER" id="PTHR43400:SF1">
    <property type="entry name" value="FUMARATE REDUCTASE"/>
    <property type="match status" value="1"/>
</dbReference>
<evidence type="ECO:0000313" key="5">
    <source>
        <dbReference type="EMBL" id="KAJ5462502.1"/>
    </source>
</evidence>
<dbReference type="Pfam" id="PF00890">
    <property type="entry name" value="FAD_binding_2"/>
    <property type="match status" value="1"/>
</dbReference>
<dbReference type="Proteomes" id="UP001147760">
    <property type="component" value="Unassembled WGS sequence"/>
</dbReference>
<dbReference type="OrthoDB" id="10252157at2759"/>
<feature type="domain" description="FAD-dependent oxidoreductase 2 FAD-binding" evidence="4">
    <location>
        <begin position="18"/>
        <end position="77"/>
    </location>
</feature>
<feature type="compositionally biased region" description="Low complexity" evidence="3">
    <location>
        <begin position="141"/>
        <end position="180"/>
    </location>
</feature>
<dbReference type="InterPro" id="IPR003953">
    <property type="entry name" value="FAD-dep_OxRdtase_2_FAD-bd"/>
</dbReference>
<evidence type="ECO:0000256" key="1">
    <source>
        <dbReference type="ARBA" id="ARBA00022630"/>
    </source>
</evidence>
<evidence type="ECO:0000256" key="3">
    <source>
        <dbReference type="SAM" id="MobiDB-lite"/>
    </source>
</evidence>
<sequence>MAIGADGMGLDKVQVPPPVSWTPRIQGAKFKFLAAEALRGEGDILLNSDGQRFSDELGHRELVSGKCGKRRRRASGPIRLVFNSKASKVLNFLTRHFSGRSLMKKMTGAELVARNRLRRSSSQEDLRRVQPRRRRQEEGPLEQALLPRTCPSSPTTSSTSLSWSPSSTSPWVVSRSTSTPGPQQRAKSPSTASAPAVNSPAASQRRPFSAVPPPRMCRLGHIAGDSAFRHLFQKLPPNGSSPASQRLGQISLRIDPGTPGKVSVRVGRSPPPAETCPLSRPGLPPLTAAKAPASKLDPANFEGPRDRVHHGGSRQAQLEGGPLGRGQGHHPRSHSGWVDEHPGGANALYNFMVASLPKLAISHDDEVIPKYAARTAIDRVNVNPPAWSCRGSIELFPPLCLFSLTTALLR</sequence>